<keyword evidence="3" id="KW-1185">Reference proteome</keyword>
<gene>
    <name evidence="2" type="ORF">EJ03DRAFT_27755</name>
</gene>
<name>A0A6G1KW10_9PEZI</name>
<feature type="compositionally biased region" description="Polar residues" evidence="1">
    <location>
        <begin position="692"/>
        <end position="723"/>
    </location>
</feature>
<feature type="compositionally biased region" description="Low complexity" evidence="1">
    <location>
        <begin position="591"/>
        <end position="608"/>
    </location>
</feature>
<protein>
    <submittedName>
        <fullName evidence="2">Uncharacterized protein</fullName>
    </submittedName>
</protein>
<evidence type="ECO:0000313" key="3">
    <source>
        <dbReference type="Proteomes" id="UP000799436"/>
    </source>
</evidence>
<feature type="compositionally biased region" description="Polar residues" evidence="1">
    <location>
        <begin position="441"/>
        <end position="455"/>
    </location>
</feature>
<organism evidence="2 3">
    <name type="scientific">Teratosphaeria nubilosa</name>
    <dbReference type="NCBI Taxonomy" id="161662"/>
    <lineage>
        <taxon>Eukaryota</taxon>
        <taxon>Fungi</taxon>
        <taxon>Dikarya</taxon>
        <taxon>Ascomycota</taxon>
        <taxon>Pezizomycotina</taxon>
        <taxon>Dothideomycetes</taxon>
        <taxon>Dothideomycetidae</taxon>
        <taxon>Mycosphaerellales</taxon>
        <taxon>Teratosphaeriaceae</taxon>
        <taxon>Teratosphaeria</taxon>
    </lineage>
</organism>
<dbReference type="OrthoDB" id="10397519at2759"/>
<evidence type="ECO:0000256" key="1">
    <source>
        <dbReference type="SAM" id="MobiDB-lite"/>
    </source>
</evidence>
<sequence length="816" mass="88748">MLAWEVPPLQISHLLSATTTYTFTFITSCIAPTITFTTIKPLRTSTLSPTTTDDITANMPSQMPYMRWQHNKRAASGTPSMANMNNNAMMNILKCKSDILSDLKRAFREQMQNYIVNGKPFLGQLPSEVDPSGQIREALWENVAKSDKKLRDTLNGNRYGSEKPVNFDANIAAVKNKICSDHTNERRKKRGAAAAAAAADANATAAYTLDKEVAVGSGRESGSDGGLTAEASPSLRGAQDVNHDNQMSISPSGEALQKPSEVVPRAQAQQITGVKRPAQNSWRSYAIKRQRAVPDASLLSRSSADQDSPLQQVMSASVDEEQYVSAPAQDQAGPFYAPAAVMHDTARTMSEQNAIPTIERESKESQSFRMNSDLEMQDGSDPYTTSPRATDTPGVAAGTFDWAGPRIYHDVDSEIKVEQRATVPPGLVRGEGSYDDAPHTPATSMQGGDRTASSSSERESVQYRPSQVSFFGKRSAMDSSGLMNAARGNDTSREEMPPPRFTSRRKPIVADDEDDDDNGDNEDRRGFRSETSRSSTGLFVSEVDHTKEAALQAKRKATEPRKTFSQPSGLGLRPLIEVEGMQTTVTGMNLPPSEGYPSYYPSYDDVPSTRSSLMRDESGAPSVKTPPPPREISESVGSIIEVAPAPTKAAAPTVTTSKTSSQSPDFSPDPSAQPATPLQTSAQAHHYPTRGRTFTSGSKNKATNATLLSPSLTASDTTTTPAQPANAGKPAKDKNKVDKLGDAMKTMIAYQVSTMAEKLSKDFDKKSKELEARLVDYVDQRLEVVAKQIGRDEDEELKERIRNEILREIRKELVGE</sequence>
<dbReference type="AlphaFoldDB" id="A0A6G1KW10"/>
<feature type="region of interest" description="Disordered" evidence="1">
    <location>
        <begin position="216"/>
        <end position="263"/>
    </location>
</feature>
<feature type="region of interest" description="Disordered" evidence="1">
    <location>
        <begin position="417"/>
        <end position="736"/>
    </location>
</feature>
<reference evidence="2" key="1">
    <citation type="journal article" date="2020" name="Stud. Mycol.">
        <title>101 Dothideomycetes genomes: a test case for predicting lifestyles and emergence of pathogens.</title>
        <authorList>
            <person name="Haridas S."/>
            <person name="Albert R."/>
            <person name="Binder M."/>
            <person name="Bloem J."/>
            <person name="Labutti K."/>
            <person name="Salamov A."/>
            <person name="Andreopoulos B."/>
            <person name="Baker S."/>
            <person name="Barry K."/>
            <person name="Bills G."/>
            <person name="Bluhm B."/>
            <person name="Cannon C."/>
            <person name="Castanera R."/>
            <person name="Culley D."/>
            <person name="Daum C."/>
            <person name="Ezra D."/>
            <person name="Gonzalez J."/>
            <person name="Henrissat B."/>
            <person name="Kuo A."/>
            <person name="Liang C."/>
            <person name="Lipzen A."/>
            <person name="Lutzoni F."/>
            <person name="Magnuson J."/>
            <person name="Mondo S."/>
            <person name="Nolan M."/>
            <person name="Ohm R."/>
            <person name="Pangilinan J."/>
            <person name="Park H.-J."/>
            <person name="Ramirez L."/>
            <person name="Alfaro M."/>
            <person name="Sun H."/>
            <person name="Tritt A."/>
            <person name="Yoshinaga Y."/>
            <person name="Zwiers L.-H."/>
            <person name="Turgeon B."/>
            <person name="Goodwin S."/>
            <person name="Spatafora J."/>
            <person name="Crous P."/>
            <person name="Grigoriev I."/>
        </authorList>
    </citation>
    <scope>NUCLEOTIDE SEQUENCE</scope>
    <source>
        <strain evidence="2">CBS 116005</strain>
    </source>
</reference>
<accession>A0A6G1KW10</accession>
<proteinExistence type="predicted"/>
<feature type="compositionally biased region" description="Polar residues" evidence="1">
    <location>
        <begin position="299"/>
        <end position="312"/>
    </location>
</feature>
<dbReference type="EMBL" id="ML995922">
    <property type="protein sequence ID" value="KAF2764449.1"/>
    <property type="molecule type" value="Genomic_DNA"/>
</dbReference>
<feature type="compositionally biased region" description="Basic and acidic residues" evidence="1">
    <location>
        <begin position="521"/>
        <end position="531"/>
    </location>
</feature>
<feature type="region of interest" description="Disordered" evidence="1">
    <location>
        <begin position="354"/>
        <end position="397"/>
    </location>
</feature>
<feature type="region of interest" description="Disordered" evidence="1">
    <location>
        <begin position="293"/>
        <end position="312"/>
    </location>
</feature>
<evidence type="ECO:0000313" key="2">
    <source>
        <dbReference type="EMBL" id="KAF2764449.1"/>
    </source>
</evidence>
<feature type="compositionally biased region" description="Acidic residues" evidence="1">
    <location>
        <begin position="510"/>
        <end position="520"/>
    </location>
</feature>
<dbReference type="Proteomes" id="UP000799436">
    <property type="component" value="Unassembled WGS sequence"/>
</dbReference>
<feature type="compositionally biased region" description="Low complexity" evidence="1">
    <location>
        <begin position="642"/>
        <end position="675"/>
    </location>
</feature>